<gene>
    <name evidence="2" type="ORF">D0435_02655</name>
</gene>
<protein>
    <recommendedName>
        <fullName evidence="1">Dynamin N-terminal domain-containing protein</fullName>
    </recommendedName>
</protein>
<name>A0A845QIH3_9FIRM</name>
<dbReference type="RefSeq" id="WP_160200872.1">
    <property type="nucleotide sequence ID" value="NZ_QXWK01000003.1"/>
</dbReference>
<reference evidence="2 3" key="1">
    <citation type="submission" date="2018-08" db="EMBL/GenBank/DDBJ databases">
        <title>Murine metabolic-syndrome-specific gut microbial biobank.</title>
        <authorList>
            <person name="Liu C."/>
        </authorList>
    </citation>
    <scope>NUCLEOTIDE SEQUENCE [LARGE SCALE GENOMIC DNA]</scope>
    <source>
        <strain evidence="2 3">28</strain>
    </source>
</reference>
<sequence>MSGKVLEQSQSVYELLAADGACSGQAKEVRTLIDKLQKRDMTVSIIGQFKRGKSSLSNAILGAEILPVGIVPITSAVTRVVYGDKGCEVHFQNGVVTPIEFEELSAFISEQENADNRLGVDSVILRTPSEFLKDGLTFVDTPGVGSFHKNNTETAYHYMKESDAVIFLLSVDSPINQIEIDFLQSTKEFAGKFYFAVNKIDVVGEADLQAYVQYCQKLLCQLMGVDSVAMFPVSAKTGAGVEELKTSIAEDCLKNVGEILEESAAKKLKDLISRTLNQLDFYWKAMNMEYKELDDCFEQIHETVQACRTKAAATEGFYELHLNEIKIQLSAKVLELFGMEYQYEIEELPAGIVVMSKDDFLREVDTLCNDLNTTLSDILLYREENAYAVVRRINAINRLGRSLRRIREEL</sequence>
<dbReference type="InterPro" id="IPR027417">
    <property type="entry name" value="P-loop_NTPase"/>
</dbReference>
<dbReference type="InterPro" id="IPR051943">
    <property type="entry name" value="TRAFAC_Dynamin-like_GTPase"/>
</dbReference>
<dbReference type="InterPro" id="IPR045063">
    <property type="entry name" value="Dynamin_N"/>
</dbReference>
<evidence type="ECO:0000313" key="2">
    <source>
        <dbReference type="EMBL" id="NBH60573.1"/>
    </source>
</evidence>
<dbReference type="CDD" id="cd09912">
    <property type="entry name" value="DLP_2"/>
    <property type="match status" value="1"/>
</dbReference>
<feature type="domain" description="Dynamin N-terminal" evidence="1">
    <location>
        <begin position="43"/>
        <end position="199"/>
    </location>
</feature>
<keyword evidence="3" id="KW-1185">Reference proteome</keyword>
<evidence type="ECO:0000313" key="3">
    <source>
        <dbReference type="Proteomes" id="UP000446866"/>
    </source>
</evidence>
<dbReference type="SUPFAM" id="SSF52540">
    <property type="entry name" value="P-loop containing nucleoside triphosphate hydrolases"/>
    <property type="match status" value="1"/>
</dbReference>
<dbReference type="Pfam" id="PF00350">
    <property type="entry name" value="Dynamin_N"/>
    <property type="match status" value="1"/>
</dbReference>
<dbReference type="PANTHER" id="PTHR43681:SF1">
    <property type="entry name" value="SARCALUMENIN"/>
    <property type="match status" value="1"/>
</dbReference>
<dbReference type="AlphaFoldDB" id="A0A845QIH3"/>
<dbReference type="Proteomes" id="UP000446866">
    <property type="component" value="Unassembled WGS sequence"/>
</dbReference>
<proteinExistence type="predicted"/>
<evidence type="ECO:0000259" key="1">
    <source>
        <dbReference type="Pfam" id="PF00350"/>
    </source>
</evidence>
<dbReference type="Gene3D" id="3.40.50.300">
    <property type="entry name" value="P-loop containing nucleotide triphosphate hydrolases"/>
    <property type="match status" value="1"/>
</dbReference>
<dbReference type="PANTHER" id="PTHR43681">
    <property type="entry name" value="TRANSMEMBRANE GTPASE FZO"/>
    <property type="match status" value="1"/>
</dbReference>
<accession>A0A845QIH3</accession>
<dbReference type="EMBL" id="QXWK01000003">
    <property type="protein sequence ID" value="NBH60573.1"/>
    <property type="molecule type" value="Genomic_DNA"/>
</dbReference>
<organism evidence="2 3">
    <name type="scientific">Anaerotruncus colihominis</name>
    <dbReference type="NCBI Taxonomy" id="169435"/>
    <lineage>
        <taxon>Bacteria</taxon>
        <taxon>Bacillati</taxon>
        <taxon>Bacillota</taxon>
        <taxon>Clostridia</taxon>
        <taxon>Eubacteriales</taxon>
        <taxon>Oscillospiraceae</taxon>
        <taxon>Anaerotruncus</taxon>
    </lineage>
</organism>
<comment type="caution">
    <text evidence="2">The sequence shown here is derived from an EMBL/GenBank/DDBJ whole genome shotgun (WGS) entry which is preliminary data.</text>
</comment>